<evidence type="ECO:0000256" key="5">
    <source>
        <dbReference type="ARBA" id="ARBA00022523"/>
    </source>
</evidence>
<dbReference type="FunFam" id="2.60.120.260:FF:000050">
    <property type="entry name" value="Beta-galactosidase"/>
    <property type="match status" value="1"/>
</dbReference>
<dbReference type="EMBL" id="JAUUTY010000135">
    <property type="protein sequence ID" value="KAK1603051.1"/>
    <property type="molecule type" value="Genomic_DNA"/>
</dbReference>
<dbReference type="InterPro" id="IPR019801">
    <property type="entry name" value="Glyco_hydro_35_CS"/>
</dbReference>
<comment type="catalytic activity">
    <reaction evidence="1 11">
        <text>Hydrolysis of terminal non-reducing beta-D-galactose residues in beta-D-galactosides.</text>
        <dbReference type="EC" id="3.2.1.23"/>
    </reaction>
</comment>
<comment type="caution">
    <text evidence="18">The sequence shown here is derived from an EMBL/GenBank/DDBJ whole genome shotgun (WGS) entry which is preliminary data.</text>
</comment>
<feature type="domain" description="Beta-galactosidase beta-sandwich" evidence="16">
    <location>
        <begin position="214"/>
        <end position="268"/>
    </location>
</feature>
<dbReference type="InterPro" id="IPR008979">
    <property type="entry name" value="Galactose-bd-like_sf"/>
</dbReference>
<evidence type="ECO:0000256" key="8">
    <source>
        <dbReference type="ARBA" id="ARBA00022801"/>
    </source>
</evidence>
<dbReference type="GO" id="GO:0004565">
    <property type="term" value="F:beta-galactosidase activity"/>
    <property type="evidence" value="ECO:0007669"/>
    <property type="project" value="UniProtKB-EC"/>
</dbReference>
<evidence type="ECO:0000256" key="9">
    <source>
        <dbReference type="ARBA" id="ARBA00023180"/>
    </source>
</evidence>
<sequence>MQRFVTQIVNMMKHEGLYYPQGGPIVISQIENEYQMVEPAFGPSGQSYVRWAAQMAVGLQTGVPWMMCKQDDAPDPIINTCNGLICGETFTGPNSPSKPALWTENWTTRYPIYGNDTKLRSTEDIAFAVALFIARKRGSFVSYYMYHGGTNFGRSASSYVTTSYYDGAPLDEYGLIWRPTWGHLRELHAAVKQSSEPLLFGRYSNFSLGQEQEAHVLETELKCVAFLVNFDKHQTPTVVFRNISFQLAPKSISIVSDCRTTVFETAKVNAQRGSRTAEVVQSLSDIHTWKAFKEPIPQDISKAAYTGDQLFEHLSTTKDETDYLWYIVSYEYRQSDDSQLVLLNVESRAHILHAFVNREFVGSVHGSHETRGNIILNANISLKEGQNTIALLSVMVGSPDSGAHMENRSFGIRKVSIQQGQQPLHFLDNELWGYQVGLFGEGNRIYTQEGSYSVEWRDIYNLAYLPLTWYQTTFATPMSDDVVTLNLTSMGKGEVWVNGESIGRYWVSFKTPGGQPSQSLYHIPQHFLKPRDNLLVLVEEMGGDPLHITVNTVSITTVCGNINELSAPGLHTQGRHPEVRLRCQRGKHISAIEFASYGNPAGDCTAFSIGSCHAESSEAVVEQMNRQWMYASRLSGEFTTGLKDFLVVANANKQGGFVICPCVDCKNQKGYSSSREVHLHLIRHGFMPSYNCWTKHGERGVIMEEDEEGDDIDESYLDHFGDTFMDDAEGGEGEGEGDQEEARDEPVDDLGRTIADARSRCETEKERENLDRMLEDHRKALYPGCDDGLKKLGCTLDLLKWKAQAGVADSAFENLLKMLKNMFPKNNELPASTYEAKKVVCPLGLEVLKIHACINDCILYRGEYENLNECPVCTALRYKIRGDDPGDDVEGQKPRKKVPAKVMWYAPIIPRLKRLFRNKEHAKLLRWHKEDRKSDGELRHPADGTQWRKIDREFKDFAADARNIRFGLSTDGIPTRWRSPRPNPDETTAGLDEIKSWGVPYFQSSTRSSADRV</sequence>
<dbReference type="InterPro" id="IPR041392">
    <property type="entry name" value="GHD"/>
</dbReference>
<dbReference type="InterPro" id="IPR004242">
    <property type="entry name" value="Transposase_21"/>
</dbReference>
<dbReference type="Gene3D" id="3.20.20.80">
    <property type="entry name" value="Glycosidases"/>
    <property type="match status" value="1"/>
</dbReference>
<dbReference type="InterPro" id="IPR048913">
    <property type="entry name" value="BetaGal_gal-bd"/>
</dbReference>
<dbReference type="PRINTS" id="PR00742">
    <property type="entry name" value="GLHYDRLASE35"/>
</dbReference>
<keyword evidence="10 11" id="KW-0326">Glycosidase</keyword>
<feature type="region of interest" description="Disordered" evidence="13">
    <location>
        <begin position="972"/>
        <end position="992"/>
    </location>
</feature>
<dbReference type="SUPFAM" id="SSF51445">
    <property type="entry name" value="(Trans)glycosidases"/>
    <property type="match status" value="1"/>
</dbReference>
<keyword evidence="8 11" id="KW-0378">Hydrolase</keyword>
<dbReference type="Pfam" id="PF13963">
    <property type="entry name" value="Transpos_assoc"/>
    <property type="match status" value="1"/>
</dbReference>
<feature type="domain" description="Glycoside hydrolase 35 catalytic" evidence="14">
    <location>
        <begin position="1"/>
        <end position="190"/>
    </location>
</feature>
<organism evidence="18 19">
    <name type="scientific">Lolium multiflorum</name>
    <name type="common">Italian ryegrass</name>
    <name type="synonym">Lolium perenne subsp. multiflorum</name>
    <dbReference type="NCBI Taxonomy" id="4521"/>
    <lineage>
        <taxon>Eukaryota</taxon>
        <taxon>Viridiplantae</taxon>
        <taxon>Streptophyta</taxon>
        <taxon>Embryophyta</taxon>
        <taxon>Tracheophyta</taxon>
        <taxon>Spermatophyta</taxon>
        <taxon>Magnoliopsida</taxon>
        <taxon>Liliopsida</taxon>
        <taxon>Poales</taxon>
        <taxon>Poaceae</taxon>
        <taxon>BOP clade</taxon>
        <taxon>Pooideae</taxon>
        <taxon>Poodae</taxon>
        <taxon>Poeae</taxon>
        <taxon>Poeae Chloroplast Group 2 (Poeae type)</taxon>
        <taxon>Loliodinae</taxon>
        <taxon>Loliinae</taxon>
        <taxon>Lolium</taxon>
    </lineage>
</organism>
<evidence type="ECO:0000259" key="14">
    <source>
        <dbReference type="Pfam" id="PF01301"/>
    </source>
</evidence>
<proteinExistence type="inferred from homology"/>
<evidence type="ECO:0000256" key="7">
    <source>
        <dbReference type="ARBA" id="ARBA00022729"/>
    </source>
</evidence>
<comment type="similarity">
    <text evidence="3 12">Belongs to the glycosyl hydrolase 35 family.</text>
</comment>
<reference evidence="18" key="1">
    <citation type="submission" date="2023-07" db="EMBL/GenBank/DDBJ databases">
        <title>A chromosome-level genome assembly of Lolium multiflorum.</title>
        <authorList>
            <person name="Chen Y."/>
            <person name="Copetti D."/>
            <person name="Kolliker R."/>
            <person name="Studer B."/>
        </authorList>
    </citation>
    <scope>NUCLEOTIDE SEQUENCE</scope>
    <source>
        <strain evidence="18">02402/16</strain>
        <tissue evidence="18">Leaf</tissue>
    </source>
</reference>
<evidence type="ECO:0000256" key="3">
    <source>
        <dbReference type="ARBA" id="ARBA00009809"/>
    </source>
</evidence>
<dbReference type="PROSITE" id="PS01182">
    <property type="entry name" value="GLYCOSYL_HYDROL_F35"/>
    <property type="match status" value="1"/>
</dbReference>
<feature type="domain" description="Beta-galactosidase galactose-binding" evidence="17">
    <location>
        <begin position="467"/>
        <end position="533"/>
    </location>
</feature>
<evidence type="ECO:0000259" key="16">
    <source>
        <dbReference type="Pfam" id="PF17834"/>
    </source>
</evidence>
<dbReference type="InterPro" id="IPR031330">
    <property type="entry name" value="Gly_Hdrlase_35_cat"/>
</dbReference>
<dbReference type="PANTHER" id="PTHR23421">
    <property type="entry name" value="BETA-GALACTOSIDASE RELATED"/>
    <property type="match status" value="1"/>
</dbReference>
<keyword evidence="5" id="KW-0052">Apoplast</keyword>
<dbReference type="InterPro" id="IPR029480">
    <property type="entry name" value="Transpos_assoc"/>
</dbReference>
<dbReference type="Pfam" id="PF21467">
    <property type="entry name" value="BetaGal_gal-bd"/>
    <property type="match status" value="1"/>
</dbReference>
<keyword evidence="7" id="KW-0732">Signal</keyword>
<evidence type="ECO:0000313" key="18">
    <source>
        <dbReference type="EMBL" id="KAK1603051.1"/>
    </source>
</evidence>
<dbReference type="GO" id="GO:0005975">
    <property type="term" value="P:carbohydrate metabolic process"/>
    <property type="evidence" value="ECO:0007669"/>
    <property type="project" value="InterPro"/>
</dbReference>
<evidence type="ECO:0000256" key="6">
    <source>
        <dbReference type="ARBA" id="ARBA00022525"/>
    </source>
</evidence>
<dbReference type="InterPro" id="IPR001944">
    <property type="entry name" value="Glycoside_Hdrlase_35"/>
</dbReference>
<dbReference type="Pfam" id="PF17834">
    <property type="entry name" value="GHD"/>
    <property type="match status" value="1"/>
</dbReference>
<evidence type="ECO:0000256" key="1">
    <source>
        <dbReference type="ARBA" id="ARBA00001412"/>
    </source>
</evidence>
<evidence type="ECO:0000256" key="4">
    <source>
        <dbReference type="ARBA" id="ARBA00012756"/>
    </source>
</evidence>
<dbReference type="Pfam" id="PF01301">
    <property type="entry name" value="Glyco_hydro_35"/>
    <property type="match status" value="1"/>
</dbReference>
<evidence type="ECO:0000256" key="12">
    <source>
        <dbReference type="RuleBase" id="RU003679"/>
    </source>
</evidence>
<dbReference type="EC" id="3.2.1.23" evidence="4 11"/>
<evidence type="ECO:0000256" key="10">
    <source>
        <dbReference type="ARBA" id="ARBA00023295"/>
    </source>
</evidence>
<protein>
    <recommendedName>
        <fullName evidence="4 11">Beta-galactosidase</fullName>
        <ecNumber evidence="4 11">3.2.1.23</ecNumber>
    </recommendedName>
</protein>
<keyword evidence="19" id="KW-1185">Reference proteome</keyword>
<evidence type="ECO:0000256" key="2">
    <source>
        <dbReference type="ARBA" id="ARBA00004271"/>
    </source>
</evidence>
<evidence type="ECO:0000259" key="17">
    <source>
        <dbReference type="Pfam" id="PF21467"/>
    </source>
</evidence>
<keyword evidence="6" id="KW-0964">Secreted</keyword>
<dbReference type="Gene3D" id="2.60.120.260">
    <property type="entry name" value="Galactose-binding domain-like"/>
    <property type="match status" value="1"/>
</dbReference>
<evidence type="ECO:0000256" key="13">
    <source>
        <dbReference type="SAM" id="MobiDB-lite"/>
    </source>
</evidence>
<feature type="region of interest" description="Disordered" evidence="13">
    <location>
        <begin position="727"/>
        <end position="747"/>
    </location>
</feature>
<dbReference type="AlphaFoldDB" id="A0AAD8VFC1"/>
<evidence type="ECO:0000313" key="19">
    <source>
        <dbReference type="Proteomes" id="UP001231189"/>
    </source>
</evidence>
<dbReference type="CDD" id="cd22842">
    <property type="entry name" value="Gal_Rha_Lectin_BGal"/>
    <property type="match status" value="1"/>
</dbReference>
<dbReference type="Pfam" id="PF02992">
    <property type="entry name" value="Transposase_21"/>
    <property type="match status" value="1"/>
</dbReference>
<dbReference type="InterPro" id="IPR017853">
    <property type="entry name" value="GH"/>
</dbReference>
<evidence type="ECO:0000256" key="11">
    <source>
        <dbReference type="RuleBase" id="RU000675"/>
    </source>
</evidence>
<keyword evidence="9" id="KW-0325">Glycoprotein</keyword>
<evidence type="ECO:0000259" key="15">
    <source>
        <dbReference type="Pfam" id="PF13963"/>
    </source>
</evidence>
<comment type="subcellular location">
    <subcellularLocation>
        <location evidence="2">Secreted</location>
        <location evidence="2">Extracellular space</location>
        <location evidence="2">Apoplast</location>
    </subcellularLocation>
</comment>
<dbReference type="SUPFAM" id="SSF49785">
    <property type="entry name" value="Galactose-binding domain-like"/>
    <property type="match status" value="2"/>
</dbReference>
<accession>A0AAD8VFC1</accession>
<feature type="domain" description="Transposase-associated" evidence="15">
    <location>
        <begin position="626"/>
        <end position="698"/>
    </location>
</feature>
<dbReference type="GO" id="GO:0048046">
    <property type="term" value="C:apoplast"/>
    <property type="evidence" value="ECO:0007669"/>
    <property type="project" value="UniProtKB-SubCell"/>
</dbReference>
<name>A0AAD8VFC1_LOLMU</name>
<dbReference type="Proteomes" id="UP001231189">
    <property type="component" value="Unassembled WGS sequence"/>
</dbReference>
<gene>
    <name evidence="18" type="ORF">QYE76_017016</name>
</gene>